<feature type="domain" description="Bacterial transcriptional activator" evidence="6">
    <location>
        <begin position="94"/>
        <end position="239"/>
    </location>
</feature>
<evidence type="ECO:0000256" key="4">
    <source>
        <dbReference type="ARBA" id="ARBA00023163"/>
    </source>
</evidence>
<dbReference type="Pfam" id="PF03704">
    <property type="entry name" value="BTAD"/>
    <property type="match status" value="1"/>
</dbReference>
<dbReference type="SMART" id="SM00862">
    <property type="entry name" value="Trans_reg_C"/>
    <property type="match status" value="1"/>
</dbReference>
<sequence>MAVRIRLLGGLDVEGVDFGQLGSRKQRTVLARLALARGVPLAADVLVEAIWPGPDRPQRPGDQLSVLVSRLRSVLGADRLPRVGRGYALHADWLDCDAMAALVTEARRRLTARQLAPARSAIDAAVALDRGPLLPDEPPGDWLDAERAAAARTALTARLTAAEVALESADAWTAAEAAWAALAAEPFAEEALRLLLAALGRSGRAAQGVTEYLAFATRLRDELGVDPAAETTACYVQLLKQPAPVAVAEARSAQAVLPGRLEQLRQLDSAWAQACAGHTVVVQVLGEPGIGKTRLLDSWAASLPGDLVLLRTTAPELGAVLPLQPLLDAFALWLRGQPPQREADLLRGPARWLAPLIASHHDDETASDRMLTIFTGPASAGSGLLQTAVDTVLSRLAGQLPVVLLIDDAHWLDRATTAWLHRVQARLADLPVLIVAALRPDESTARWPLAKTITLGPLDLAAVTEVAGADAAAELYARSAGHPLFLVELMHAGEGELPQSIRDAVADRCDRAGPAAAATLRTAAVLGTEVDLDLMAAVLTEPPEVLLDHLEEGVRRHMLTEHVQGFRFRHQLIREALCAATGPSRTALLHRQAARCLQARGHRADPWDVAHHARLGGDLPLAATALAEAGERAAARFDHGEALRLFDDALSIQDGPQLRLRRARVALPAGRFEQAAGDAGAALAGGVGAEGMEVAAIAAYLLRDFKRCRRLGEDGARLTDDPRLRTSCLALAGRVSHVDGELADAAALLRQAMQEAPPEMQALARLWSAPLHTDLGDPATALQLLDLGVQAAERHPFVQPHRHLAAAEALGQLGRPEAALAELKLVDEVAAQQRTERFTARADNCRAWILRNIGAYAQADELNEAAYARSLGAPGMSEPVADALLGLAEGRLRAGEPGRARELLHRLDSQAGEPHPFAWRHQLQIKLLQGACALADGDTETARTHADEVRAEADRLALPRFQVLARTLAAQANGQPLPVQDLQRVTPLEGAWLLDPAGQDR</sequence>
<dbReference type="RefSeq" id="WP_203908120.1">
    <property type="nucleotide sequence ID" value="NZ_BONY01000011.1"/>
</dbReference>
<evidence type="ECO:0000313" key="7">
    <source>
        <dbReference type="EMBL" id="GIH04243.1"/>
    </source>
</evidence>
<dbReference type="SMART" id="SM01043">
    <property type="entry name" value="BTAD"/>
    <property type="match status" value="1"/>
</dbReference>
<dbReference type="InterPro" id="IPR001867">
    <property type="entry name" value="OmpR/PhoB-type_DNA-bd"/>
</dbReference>
<evidence type="ECO:0000256" key="1">
    <source>
        <dbReference type="ARBA" id="ARBA00005820"/>
    </source>
</evidence>
<dbReference type="Pfam" id="PF13191">
    <property type="entry name" value="AAA_16"/>
    <property type="match status" value="1"/>
</dbReference>
<dbReference type="SUPFAM" id="SSF46894">
    <property type="entry name" value="C-terminal effector domain of the bipartite response regulators"/>
    <property type="match status" value="1"/>
</dbReference>
<accession>A0A8J3VFV7</accession>
<dbReference type="InterPro" id="IPR011990">
    <property type="entry name" value="TPR-like_helical_dom_sf"/>
</dbReference>
<dbReference type="InterPro" id="IPR051677">
    <property type="entry name" value="AfsR-DnrI-RedD_regulator"/>
</dbReference>
<dbReference type="InterPro" id="IPR005158">
    <property type="entry name" value="BTAD"/>
</dbReference>
<dbReference type="InterPro" id="IPR041664">
    <property type="entry name" value="AAA_16"/>
</dbReference>
<keyword evidence="2" id="KW-0805">Transcription regulation</keyword>
<dbReference type="GO" id="GO:0003677">
    <property type="term" value="F:DNA binding"/>
    <property type="evidence" value="ECO:0007669"/>
    <property type="project" value="UniProtKB-KW"/>
</dbReference>
<evidence type="ECO:0000259" key="6">
    <source>
        <dbReference type="SMART" id="SM01043"/>
    </source>
</evidence>
<evidence type="ECO:0000259" key="5">
    <source>
        <dbReference type="SMART" id="SM00862"/>
    </source>
</evidence>
<dbReference type="AlphaFoldDB" id="A0A8J3VFV7"/>
<name>A0A8J3VFV7_9ACTN</name>
<dbReference type="GO" id="GO:0000160">
    <property type="term" value="P:phosphorelay signal transduction system"/>
    <property type="evidence" value="ECO:0007669"/>
    <property type="project" value="InterPro"/>
</dbReference>
<dbReference type="Gene3D" id="1.10.10.10">
    <property type="entry name" value="Winged helix-like DNA-binding domain superfamily/Winged helix DNA-binding domain"/>
    <property type="match status" value="1"/>
</dbReference>
<dbReference type="GO" id="GO:0006355">
    <property type="term" value="P:regulation of DNA-templated transcription"/>
    <property type="evidence" value="ECO:0007669"/>
    <property type="project" value="InterPro"/>
</dbReference>
<dbReference type="SUPFAM" id="SSF52540">
    <property type="entry name" value="P-loop containing nucleoside triphosphate hydrolases"/>
    <property type="match status" value="1"/>
</dbReference>
<evidence type="ECO:0000256" key="3">
    <source>
        <dbReference type="ARBA" id="ARBA00023125"/>
    </source>
</evidence>
<dbReference type="EMBL" id="BONY01000011">
    <property type="protein sequence ID" value="GIH04243.1"/>
    <property type="molecule type" value="Genomic_DNA"/>
</dbReference>
<organism evidence="7 8">
    <name type="scientific">Rhizocola hellebori</name>
    <dbReference type="NCBI Taxonomy" id="1392758"/>
    <lineage>
        <taxon>Bacteria</taxon>
        <taxon>Bacillati</taxon>
        <taxon>Actinomycetota</taxon>
        <taxon>Actinomycetes</taxon>
        <taxon>Micromonosporales</taxon>
        <taxon>Micromonosporaceae</taxon>
        <taxon>Rhizocola</taxon>
    </lineage>
</organism>
<dbReference type="PANTHER" id="PTHR35807:SF1">
    <property type="entry name" value="TRANSCRIPTIONAL REGULATOR REDD"/>
    <property type="match status" value="1"/>
</dbReference>
<evidence type="ECO:0008006" key="9">
    <source>
        <dbReference type="Google" id="ProtNLM"/>
    </source>
</evidence>
<keyword evidence="8" id="KW-1185">Reference proteome</keyword>
<dbReference type="Gene3D" id="1.25.40.10">
    <property type="entry name" value="Tetratricopeptide repeat domain"/>
    <property type="match status" value="2"/>
</dbReference>
<gene>
    <name evidence="7" type="ORF">Rhe02_23100</name>
</gene>
<comment type="similarity">
    <text evidence="1">Belongs to the AfsR/DnrI/RedD regulatory family.</text>
</comment>
<proteinExistence type="inferred from homology"/>
<evidence type="ECO:0000256" key="2">
    <source>
        <dbReference type="ARBA" id="ARBA00023015"/>
    </source>
</evidence>
<dbReference type="Proteomes" id="UP000612899">
    <property type="component" value="Unassembled WGS sequence"/>
</dbReference>
<evidence type="ECO:0000313" key="8">
    <source>
        <dbReference type="Proteomes" id="UP000612899"/>
    </source>
</evidence>
<feature type="domain" description="OmpR/PhoB-type" evidence="5">
    <location>
        <begin position="15"/>
        <end position="89"/>
    </location>
</feature>
<dbReference type="InterPro" id="IPR036388">
    <property type="entry name" value="WH-like_DNA-bd_sf"/>
</dbReference>
<dbReference type="PANTHER" id="PTHR35807">
    <property type="entry name" value="TRANSCRIPTIONAL REGULATOR REDD-RELATED"/>
    <property type="match status" value="1"/>
</dbReference>
<keyword evidence="4" id="KW-0804">Transcription</keyword>
<protein>
    <recommendedName>
        <fullName evidence="9">OmpR/PhoB-type domain-containing protein</fullName>
    </recommendedName>
</protein>
<dbReference type="SUPFAM" id="SSF48452">
    <property type="entry name" value="TPR-like"/>
    <property type="match status" value="2"/>
</dbReference>
<keyword evidence="3" id="KW-0238">DNA-binding</keyword>
<dbReference type="InterPro" id="IPR016032">
    <property type="entry name" value="Sig_transdc_resp-reg_C-effctor"/>
</dbReference>
<dbReference type="InterPro" id="IPR027417">
    <property type="entry name" value="P-loop_NTPase"/>
</dbReference>
<comment type="caution">
    <text evidence="7">The sequence shown here is derived from an EMBL/GenBank/DDBJ whole genome shotgun (WGS) entry which is preliminary data.</text>
</comment>
<reference evidence="7" key="1">
    <citation type="submission" date="2021-01" db="EMBL/GenBank/DDBJ databases">
        <title>Whole genome shotgun sequence of Rhizocola hellebori NBRC 109834.</title>
        <authorList>
            <person name="Komaki H."/>
            <person name="Tamura T."/>
        </authorList>
    </citation>
    <scope>NUCLEOTIDE SEQUENCE</scope>
    <source>
        <strain evidence="7">NBRC 109834</strain>
    </source>
</reference>